<dbReference type="RefSeq" id="WP_147045595.1">
    <property type="nucleotide sequence ID" value="NZ_BJZV01000004.1"/>
</dbReference>
<dbReference type="Proteomes" id="UP000321750">
    <property type="component" value="Unassembled WGS sequence"/>
</dbReference>
<accession>A0A512JH54</accession>
<evidence type="ECO:0000313" key="2">
    <source>
        <dbReference type="Proteomes" id="UP000321750"/>
    </source>
</evidence>
<proteinExistence type="predicted"/>
<dbReference type="OrthoDB" id="7905691at2"/>
<keyword evidence="2" id="KW-1185">Reference proteome</keyword>
<evidence type="ECO:0000313" key="1">
    <source>
        <dbReference type="EMBL" id="GEP09281.1"/>
    </source>
</evidence>
<protein>
    <submittedName>
        <fullName evidence="1">Uncharacterized protein</fullName>
    </submittedName>
</protein>
<dbReference type="AlphaFoldDB" id="A0A512JH54"/>
<dbReference type="EMBL" id="BJZV01000004">
    <property type="protein sequence ID" value="GEP09281.1"/>
    <property type="molecule type" value="Genomic_DNA"/>
</dbReference>
<organism evidence="1 2">
    <name type="scientific">Methylobacterium gnaphalii</name>
    <dbReference type="NCBI Taxonomy" id="1010610"/>
    <lineage>
        <taxon>Bacteria</taxon>
        <taxon>Pseudomonadati</taxon>
        <taxon>Pseudomonadota</taxon>
        <taxon>Alphaproteobacteria</taxon>
        <taxon>Hyphomicrobiales</taxon>
        <taxon>Methylobacteriaceae</taxon>
        <taxon>Methylobacterium</taxon>
    </lineage>
</organism>
<sequence>MTSVTIVRGEDVVAIASDGAAYDDEGRLRQIVSKVELIPHCSLVLASTGSQLASYNFRDLLFWHPEPPSTFDGVLEIAPDLSRSVMDYVEEQGASSTRKFSLYFAGFSESRGRPETYAIKSYDWPDVPGPDGVLRTAPAFTLVPLPAIHCTPLPSVELAEGFGITVPGVNMTEMPEDGVRYAMATVAANRFAFGGPDAELAGEDPFCCVGGFLQITTIARSHVSSQIVHRWPDVIGERMDITRGEPHERCPLWLLAPPAPATAAQGVSDPTSEQAP</sequence>
<name>A0A512JH54_9HYPH</name>
<reference evidence="1 2" key="1">
    <citation type="submission" date="2019-07" db="EMBL/GenBank/DDBJ databases">
        <title>Whole genome shotgun sequence of Methylobacterium gnaphalii NBRC 107716.</title>
        <authorList>
            <person name="Hosoyama A."/>
            <person name="Uohara A."/>
            <person name="Ohji S."/>
            <person name="Ichikawa N."/>
        </authorList>
    </citation>
    <scope>NUCLEOTIDE SEQUENCE [LARGE SCALE GENOMIC DNA]</scope>
    <source>
        <strain evidence="1 2">NBRC 107716</strain>
    </source>
</reference>
<gene>
    <name evidence="1" type="ORF">MGN01_11260</name>
</gene>
<comment type="caution">
    <text evidence="1">The sequence shown here is derived from an EMBL/GenBank/DDBJ whole genome shotgun (WGS) entry which is preliminary data.</text>
</comment>